<feature type="coiled-coil region" evidence="1">
    <location>
        <begin position="11"/>
        <end position="45"/>
    </location>
</feature>
<evidence type="ECO:0000256" key="1">
    <source>
        <dbReference type="SAM" id="Coils"/>
    </source>
</evidence>
<dbReference type="PROSITE" id="PS00028">
    <property type="entry name" value="ZINC_FINGER_C2H2_1"/>
    <property type="match status" value="1"/>
</dbReference>
<organism evidence="3 4">
    <name type="scientific">Paramecium primaurelia</name>
    <dbReference type="NCBI Taxonomy" id="5886"/>
    <lineage>
        <taxon>Eukaryota</taxon>
        <taxon>Sar</taxon>
        <taxon>Alveolata</taxon>
        <taxon>Ciliophora</taxon>
        <taxon>Intramacronucleata</taxon>
        <taxon>Oligohymenophorea</taxon>
        <taxon>Peniculida</taxon>
        <taxon>Parameciidae</taxon>
        <taxon>Paramecium</taxon>
    </lineage>
</organism>
<dbReference type="Proteomes" id="UP000688137">
    <property type="component" value="Unassembled WGS sequence"/>
</dbReference>
<feature type="domain" description="C2H2-type" evidence="2">
    <location>
        <begin position="86"/>
        <end position="107"/>
    </location>
</feature>
<evidence type="ECO:0000259" key="2">
    <source>
        <dbReference type="PROSITE" id="PS00028"/>
    </source>
</evidence>
<keyword evidence="1" id="KW-0175">Coiled coil</keyword>
<sequence>MNNLEFGPQVSQQMIRLLHALINKYEELEKLNDDDLQRYQKMKNEDPLRFLNLNQQNQQKKCSNKNHLKDRITERNNLIIENRYQCGTCFSIFLNYQQLGQHCWQYHSSKNLQSDSDTNQQSQQGQQQ</sequence>
<evidence type="ECO:0000313" key="4">
    <source>
        <dbReference type="Proteomes" id="UP000688137"/>
    </source>
</evidence>
<gene>
    <name evidence="3" type="ORF">PPRIM_AZ9-3.1.T0100484</name>
</gene>
<dbReference type="EMBL" id="CAJJDM010000007">
    <property type="protein sequence ID" value="CAD8046588.1"/>
    <property type="molecule type" value="Genomic_DNA"/>
</dbReference>
<name>A0A8S1K7V3_PARPR</name>
<evidence type="ECO:0000313" key="3">
    <source>
        <dbReference type="EMBL" id="CAD8046588.1"/>
    </source>
</evidence>
<keyword evidence="4" id="KW-1185">Reference proteome</keyword>
<proteinExistence type="predicted"/>
<reference evidence="3" key="1">
    <citation type="submission" date="2021-01" db="EMBL/GenBank/DDBJ databases">
        <authorList>
            <consortium name="Genoscope - CEA"/>
            <person name="William W."/>
        </authorList>
    </citation>
    <scope>NUCLEOTIDE SEQUENCE</scope>
</reference>
<dbReference type="AlphaFoldDB" id="A0A8S1K7V3"/>
<dbReference type="InterPro" id="IPR013087">
    <property type="entry name" value="Znf_C2H2_type"/>
</dbReference>
<protein>
    <recommendedName>
        <fullName evidence="2">C2H2-type domain-containing protein</fullName>
    </recommendedName>
</protein>
<accession>A0A8S1K7V3</accession>
<comment type="caution">
    <text evidence="3">The sequence shown here is derived from an EMBL/GenBank/DDBJ whole genome shotgun (WGS) entry which is preliminary data.</text>
</comment>